<dbReference type="Gene3D" id="1.10.510.10">
    <property type="entry name" value="Transferase(Phosphotransferase) domain 1"/>
    <property type="match status" value="1"/>
</dbReference>
<proteinExistence type="evidence at transcript level"/>
<organism evidence="10">
    <name type="scientific">Pyropia yezoensis</name>
    <name type="common">Susabi-nori</name>
    <name type="synonym">Porphyra yezoensis</name>
    <dbReference type="NCBI Taxonomy" id="2788"/>
    <lineage>
        <taxon>Eukaryota</taxon>
        <taxon>Rhodophyta</taxon>
        <taxon>Bangiophyceae</taxon>
        <taxon>Bangiales</taxon>
        <taxon>Bangiaceae</taxon>
        <taxon>Pyropia</taxon>
    </lineage>
</organism>
<dbReference type="InterPro" id="IPR008271">
    <property type="entry name" value="Ser/Thr_kinase_AS"/>
</dbReference>
<dbReference type="InterPro" id="IPR017441">
    <property type="entry name" value="Protein_kinase_ATP_BS"/>
</dbReference>
<comment type="similarity">
    <text evidence="7">Belongs to the protein kinase superfamily.</text>
</comment>
<dbReference type="InterPro" id="IPR050117">
    <property type="entry name" value="MAPK"/>
</dbReference>
<keyword evidence="2" id="KW-0808">Transferase</keyword>
<feature type="binding site" evidence="6">
    <location>
        <position position="68"/>
    </location>
    <ligand>
        <name>ATP</name>
        <dbReference type="ChEBI" id="CHEBI:30616"/>
    </ligand>
</feature>
<name>A0A0D5ZBR1_PYRYE</name>
<dbReference type="FunFam" id="1.10.510.10:FF:000040">
    <property type="entry name" value="Mitogen-activated protein kinase"/>
    <property type="match status" value="1"/>
</dbReference>
<evidence type="ECO:0000259" key="9">
    <source>
        <dbReference type="PROSITE" id="PS50011"/>
    </source>
</evidence>
<dbReference type="PROSITE" id="PS50011">
    <property type="entry name" value="PROTEIN_KINASE_DOM"/>
    <property type="match status" value="1"/>
</dbReference>
<dbReference type="EMBL" id="KP204474">
    <property type="protein sequence ID" value="AKA43796.1"/>
    <property type="molecule type" value="mRNA"/>
</dbReference>
<dbReference type="CDD" id="cd07834">
    <property type="entry name" value="STKc_MAPK"/>
    <property type="match status" value="1"/>
</dbReference>
<dbReference type="PANTHER" id="PTHR24055">
    <property type="entry name" value="MITOGEN-ACTIVATED PROTEIN KINASE"/>
    <property type="match status" value="1"/>
</dbReference>
<reference evidence="11" key="2">
    <citation type="submission" date="2017-12" db="EMBL/GenBank/DDBJ databases">
        <title>Genome-wide identification and expression pattern analysis under abiotic stress of mitogen-activated protein kinase genes in Pyropia yezoensis.</title>
        <authorList>
            <person name="Li C."/>
            <person name="Kong F."/>
            <person name="Sun P."/>
            <person name="Bi G."/>
            <person name="Li N."/>
            <person name="Mao Y."/>
        </authorList>
    </citation>
    <scope>NUCLEOTIDE SEQUENCE</scope>
</reference>
<dbReference type="PROSITE" id="PS00107">
    <property type="entry name" value="PROTEIN_KINASE_ATP"/>
    <property type="match status" value="1"/>
</dbReference>
<dbReference type="FunFam" id="3.30.200.20:FF:000046">
    <property type="entry name" value="Mitogen-activated protein kinase"/>
    <property type="match status" value="1"/>
</dbReference>
<protein>
    <submittedName>
        <fullName evidence="10">Mitogen-activated protein kinase 5</fullName>
    </submittedName>
</protein>
<keyword evidence="3 6" id="KW-0547">Nucleotide-binding</keyword>
<dbReference type="SMART" id="SM00220">
    <property type="entry name" value="S_TKc"/>
    <property type="match status" value="1"/>
</dbReference>
<dbReference type="InterPro" id="IPR011009">
    <property type="entry name" value="Kinase-like_dom_sf"/>
</dbReference>
<keyword evidence="5 6" id="KW-0067">ATP-binding</keyword>
<feature type="domain" description="Protein kinase" evidence="9">
    <location>
        <begin position="39"/>
        <end position="332"/>
    </location>
</feature>
<keyword evidence="1 7" id="KW-0723">Serine/threonine-protein kinase</keyword>
<evidence type="ECO:0000313" key="11">
    <source>
        <dbReference type="EMBL" id="AYN44119.1"/>
    </source>
</evidence>
<evidence type="ECO:0000256" key="5">
    <source>
        <dbReference type="ARBA" id="ARBA00022840"/>
    </source>
</evidence>
<evidence type="ECO:0000256" key="1">
    <source>
        <dbReference type="ARBA" id="ARBA00022527"/>
    </source>
</evidence>
<dbReference type="EMBL" id="MG717380">
    <property type="protein sequence ID" value="AYN44119.1"/>
    <property type="molecule type" value="mRNA"/>
</dbReference>
<evidence type="ECO:0000256" key="8">
    <source>
        <dbReference type="SAM" id="MobiDB-lite"/>
    </source>
</evidence>
<dbReference type="PROSITE" id="PS00108">
    <property type="entry name" value="PROTEIN_KINASE_ST"/>
    <property type="match status" value="1"/>
</dbReference>
<keyword evidence="4 10" id="KW-0418">Kinase</keyword>
<dbReference type="GO" id="GO:0004674">
    <property type="term" value="F:protein serine/threonine kinase activity"/>
    <property type="evidence" value="ECO:0007669"/>
    <property type="project" value="UniProtKB-KW"/>
</dbReference>
<dbReference type="Pfam" id="PF00069">
    <property type="entry name" value="Pkinase"/>
    <property type="match status" value="1"/>
</dbReference>
<evidence type="ECO:0000256" key="3">
    <source>
        <dbReference type="ARBA" id="ARBA00022741"/>
    </source>
</evidence>
<dbReference type="GO" id="GO:0005524">
    <property type="term" value="F:ATP binding"/>
    <property type="evidence" value="ECO:0007669"/>
    <property type="project" value="UniProtKB-UniRule"/>
</dbReference>
<evidence type="ECO:0000256" key="4">
    <source>
        <dbReference type="ARBA" id="ARBA00022777"/>
    </source>
</evidence>
<accession>A0A0D5ZBR1</accession>
<dbReference type="InterPro" id="IPR000719">
    <property type="entry name" value="Prot_kinase_dom"/>
</dbReference>
<reference evidence="10" key="1">
    <citation type="submission" date="2014-11" db="EMBL/GenBank/DDBJ databases">
        <authorList>
            <person name="Li C."/>
        </authorList>
    </citation>
    <scope>NUCLEOTIDE SEQUENCE</scope>
    <source>
        <tissue evidence="10">Thallus</tissue>
    </source>
</reference>
<sequence>MQPAAAASTRRSATDEERRAAREVAKAEFFHAPLSSHTYRILHVIGEGAYGVVCAAVNERTSERVAIKRIKSVLDSYPVATRILRELKFLRLLRHHENVVTVEDVLVPGERDRFNDAFVVSELMPTDLSKLLRSATPLSGDHVKYLMFQLLRAVHFLHSSNVFHRDIKPNNILVNKKCELRVCDFGLARAAFEEEPDPGFWTDYIATRWYRAPELIMAHLSNYSTAIDMWSVGCIFAEILSRGRPLFPGRDSNHQFRLIVEVTGTPTAAEIDQLRNPMAKRAVLALPQRPRRSLQSILPDADPAAVAVLERMLEFDPQKRISALGALHSEYFAAYAYMGLGAAAMPVPAADFEFERRRMSPEEMRREFLKEIVYYHPELSDELLGDTPSRAYGRGTAAVAGAFASAIEMEDDGAGGEGGDGASGSRKQPSHHTVGERDLEAINAAGGRRGGDFRSTTMDEQALKRLR</sequence>
<evidence type="ECO:0000256" key="6">
    <source>
        <dbReference type="PROSITE-ProRule" id="PRU10141"/>
    </source>
</evidence>
<evidence type="ECO:0000313" key="10">
    <source>
        <dbReference type="EMBL" id="AKA43796.1"/>
    </source>
</evidence>
<dbReference type="Gene3D" id="3.30.200.20">
    <property type="entry name" value="Phosphorylase Kinase, domain 1"/>
    <property type="match status" value="1"/>
</dbReference>
<evidence type="ECO:0000256" key="2">
    <source>
        <dbReference type="ARBA" id="ARBA00022679"/>
    </source>
</evidence>
<feature type="region of interest" description="Disordered" evidence="8">
    <location>
        <begin position="410"/>
        <end position="467"/>
    </location>
</feature>
<dbReference type="AlphaFoldDB" id="A0A0D5ZBR1"/>
<dbReference type="SUPFAM" id="SSF56112">
    <property type="entry name" value="Protein kinase-like (PK-like)"/>
    <property type="match status" value="1"/>
</dbReference>
<evidence type="ECO:0000256" key="7">
    <source>
        <dbReference type="RuleBase" id="RU000304"/>
    </source>
</evidence>